<protein>
    <recommendedName>
        <fullName evidence="3">Lipoprotein</fullName>
    </recommendedName>
</protein>
<proteinExistence type="predicted"/>
<evidence type="ECO:0008006" key="3">
    <source>
        <dbReference type="Google" id="ProtNLM"/>
    </source>
</evidence>
<accession>A0A0A2LKF6</accession>
<dbReference type="PROSITE" id="PS51257">
    <property type="entry name" value="PROKAR_LIPOPROTEIN"/>
    <property type="match status" value="1"/>
</dbReference>
<name>A0A0A2LKF6_9FLAO</name>
<dbReference type="EMBL" id="JRLV01000009">
    <property type="protein sequence ID" value="KGO80722.1"/>
    <property type="molecule type" value="Genomic_DNA"/>
</dbReference>
<dbReference type="Proteomes" id="UP000030129">
    <property type="component" value="Unassembled WGS sequence"/>
</dbReference>
<evidence type="ECO:0000313" key="2">
    <source>
        <dbReference type="Proteomes" id="UP000030129"/>
    </source>
</evidence>
<keyword evidence="2" id="KW-1185">Reference proteome</keyword>
<dbReference type="RefSeq" id="WP_035133461.1">
    <property type="nucleotide sequence ID" value="NZ_JRLV01000009.1"/>
</dbReference>
<reference evidence="1 2" key="1">
    <citation type="submission" date="2013-09" db="EMBL/GenBank/DDBJ databases">
        <authorList>
            <person name="Zeng Z."/>
            <person name="Chen C."/>
        </authorList>
    </citation>
    <scope>NUCLEOTIDE SEQUENCE [LARGE SCALE GENOMIC DNA]</scope>
    <source>
        <strain evidence="1 2">F44-8</strain>
    </source>
</reference>
<gene>
    <name evidence="1" type="ORF">Q763_09280</name>
</gene>
<organism evidence="1 2">
    <name type="scientific">Flavobacterium beibuense F44-8</name>
    <dbReference type="NCBI Taxonomy" id="1406840"/>
    <lineage>
        <taxon>Bacteria</taxon>
        <taxon>Pseudomonadati</taxon>
        <taxon>Bacteroidota</taxon>
        <taxon>Flavobacteriia</taxon>
        <taxon>Flavobacteriales</taxon>
        <taxon>Flavobacteriaceae</taxon>
        <taxon>Flavobacterium</taxon>
    </lineage>
</organism>
<dbReference type="STRING" id="1406840.Q763_09280"/>
<dbReference type="AlphaFoldDB" id="A0A0A2LKF6"/>
<evidence type="ECO:0000313" key="1">
    <source>
        <dbReference type="EMBL" id="KGO80722.1"/>
    </source>
</evidence>
<sequence length="142" mass="16558">MKKVIVLVVAFIFVSCASDRNVPRNAMLHSDELETIANKIFPLFDYEIEIGENYLDSLPLTKKEIRLLKYKLKCPEIYINYDEKSDENIDSLVVFKSGGYWVKQRQVIIDMRKKPRTTLPCDCSTIKNRTYYKTDKAIIPIS</sequence>
<comment type="caution">
    <text evidence="1">The sequence shown here is derived from an EMBL/GenBank/DDBJ whole genome shotgun (WGS) entry which is preliminary data.</text>
</comment>